<dbReference type="PROSITE" id="PS51257">
    <property type="entry name" value="PROKAR_LIPOPROTEIN"/>
    <property type="match status" value="1"/>
</dbReference>
<evidence type="ECO:0000313" key="1">
    <source>
        <dbReference type="EMBL" id="PQL89465.1"/>
    </source>
</evidence>
<name>A0A2S8A4I5_9FLAO</name>
<dbReference type="EMBL" id="PSZM01000047">
    <property type="protein sequence ID" value="PQL89465.1"/>
    <property type="molecule type" value="Genomic_DNA"/>
</dbReference>
<gene>
    <name evidence="1" type="ORF">C4S77_12550</name>
</gene>
<dbReference type="AlphaFoldDB" id="A0A2S8A4I5"/>
<organism evidence="1 2">
    <name type="scientific">Apibacter adventoris</name>
    <dbReference type="NCBI Taxonomy" id="1679466"/>
    <lineage>
        <taxon>Bacteria</taxon>
        <taxon>Pseudomonadati</taxon>
        <taxon>Bacteroidota</taxon>
        <taxon>Flavobacteriia</taxon>
        <taxon>Flavobacteriales</taxon>
        <taxon>Weeksellaceae</taxon>
        <taxon>Apibacter</taxon>
    </lineage>
</organism>
<keyword evidence="2" id="KW-1185">Reference proteome</keyword>
<evidence type="ECO:0000313" key="2">
    <source>
        <dbReference type="Proteomes" id="UP000238042"/>
    </source>
</evidence>
<sequence length="162" mass="19012">MQNKLILFMWFLIFLSCSEKKENIIKKNDYKIKKWYLPLEKGEPNIEKYETLLGEWDVRRIMIKKHVKGQRSTISKDTVIRINISKEGIFDSSGIKIGENYGDNSTVFSLKLDTLECRYYVMGKNIDKRGAFIFQSPGVKYYKNEEEVVSLTSTLYLTKSLK</sequence>
<dbReference type="Proteomes" id="UP000238042">
    <property type="component" value="Unassembled WGS sequence"/>
</dbReference>
<reference evidence="1 2" key="1">
    <citation type="submission" date="2018-02" db="EMBL/GenBank/DDBJ databases">
        <title>Genome sequences of Apibacter spp., gut symbionts of Asian honey bees.</title>
        <authorList>
            <person name="Kwong W.K."/>
            <person name="Steele M.I."/>
            <person name="Moran N.A."/>
        </authorList>
    </citation>
    <scope>NUCLEOTIDE SEQUENCE [LARGE SCALE GENOMIC DNA]</scope>
    <source>
        <strain evidence="2">wkB301</strain>
    </source>
</reference>
<protein>
    <submittedName>
        <fullName evidence="1">Uncharacterized protein</fullName>
    </submittedName>
</protein>
<comment type="caution">
    <text evidence="1">The sequence shown here is derived from an EMBL/GenBank/DDBJ whole genome shotgun (WGS) entry which is preliminary data.</text>
</comment>
<proteinExistence type="predicted"/>
<accession>A0A2S8A4I5</accession>